<keyword evidence="1" id="KW-0812">Transmembrane</keyword>
<evidence type="ECO:0000313" key="6">
    <source>
        <dbReference type="Ensembl" id="ENSVKKP00000003778.1"/>
    </source>
</evidence>
<accession>A0A8D2IXJ7</accession>
<dbReference type="GO" id="GO:0016787">
    <property type="term" value="F:hydrolase activity"/>
    <property type="evidence" value="ECO:0007669"/>
    <property type="project" value="InterPro"/>
</dbReference>
<keyword evidence="7" id="KW-1185">Reference proteome</keyword>
<dbReference type="Proteomes" id="UP000694545">
    <property type="component" value="Unplaced"/>
</dbReference>
<protein>
    <submittedName>
        <fullName evidence="6">Transmembrane protein 62</fullName>
    </submittedName>
</protein>
<feature type="transmembrane region" description="Helical" evidence="1">
    <location>
        <begin position="425"/>
        <end position="445"/>
    </location>
</feature>
<organism evidence="6 7">
    <name type="scientific">Varanus komodoensis</name>
    <name type="common">Komodo dragon</name>
    <dbReference type="NCBI Taxonomy" id="61221"/>
    <lineage>
        <taxon>Eukaryota</taxon>
        <taxon>Metazoa</taxon>
        <taxon>Chordata</taxon>
        <taxon>Craniata</taxon>
        <taxon>Vertebrata</taxon>
        <taxon>Euteleostomi</taxon>
        <taxon>Lepidosauria</taxon>
        <taxon>Squamata</taxon>
        <taxon>Bifurcata</taxon>
        <taxon>Unidentata</taxon>
        <taxon>Episquamata</taxon>
        <taxon>Toxicofera</taxon>
        <taxon>Anguimorpha</taxon>
        <taxon>Paleoanguimorpha</taxon>
        <taxon>Varanoidea</taxon>
        <taxon>Varanidae</taxon>
        <taxon>Varanus</taxon>
    </lineage>
</organism>
<dbReference type="OrthoDB" id="27234at2759"/>
<feature type="transmembrane region" description="Helical" evidence="1">
    <location>
        <begin position="521"/>
        <end position="543"/>
    </location>
</feature>
<feature type="transmembrane region" description="Helical" evidence="1">
    <location>
        <begin position="588"/>
        <end position="612"/>
    </location>
</feature>
<evidence type="ECO:0000259" key="3">
    <source>
        <dbReference type="Pfam" id="PF00149"/>
    </source>
</evidence>
<evidence type="ECO:0000256" key="1">
    <source>
        <dbReference type="SAM" id="Phobius"/>
    </source>
</evidence>
<dbReference type="GeneID" id="123026313"/>
<dbReference type="SUPFAM" id="SSF56300">
    <property type="entry name" value="Metallo-dependent phosphatases"/>
    <property type="match status" value="1"/>
</dbReference>
<dbReference type="PANTHER" id="PTHR14795">
    <property type="entry name" value="HELICASE RELATED"/>
    <property type="match status" value="1"/>
</dbReference>
<feature type="transmembrane region" description="Helical" evidence="1">
    <location>
        <begin position="475"/>
        <end position="494"/>
    </location>
</feature>
<evidence type="ECO:0000256" key="2">
    <source>
        <dbReference type="SAM" id="SignalP"/>
    </source>
</evidence>
<dbReference type="InterPro" id="IPR041871">
    <property type="entry name" value="MPP_TMEM62"/>
</dbReference>
<feature type="chain" id="PRO_5034290817" evidence="2">
    <location>
        <begin position="20"/>
        <end position="638"/>
    </location>
</feature>
<feature type="domain" description="TMEM62 C-terminal" evidence="5">
    <location>
        <begin position="426"/>
        <end position="554"/>
    </location>
</feature>
<reference evidence="6" key="2">
    <citation type="submission" date="2025-09" db="UniProtKB">
        <authorList>
            <consortium name="Ensembl"/>
        </authorList>
    </citation>
    <scope>IDENTIFICATION</scope>
</reference>
<proteinExistence type="predicted"/>
<dbReference type="KEGG" id="vko:123026313"/>
<keyword evidence="1" id="KW-1133">Transmembrane helix</keyword>
<reference evidence="6" key="1">
    <citation type="submission" date="2025-08" db="UniProtKB">
        <authorList>
            <consortium name="Ensembl"/>
        </authorList>
    </citation>
    <scope>IDENTIFICATION</scope>
</reference>
<feature type="signal peptide" evidence="2">
    <location>
        <begin position="1"/>
        <end position="19"/>
    </location>
</feature>
<feature type="domain" description="TMEM62 Ig-like" evidence="4">
    <location>
        <begin position="302"/>
        <end position="402"/>
    </location>
</feature>
<evidence type="ECO:0000259" key="4">
    <source>
        <dbReference type="Pfam" id="PF24384"/>
    </source>
</evidence>
<dbReference type="Pfam" id="PF24384">
    <property type="entry name" value="Ig_TMM62"/>
    <property type="match status" value="1"/>
</dbReference>
<dbReference type="Pfam" id="PF00149">
    <property type="entry name" value="Metallophos"/>
    <property type="match status" value="1"/>
</dbReference>
<sequence>MRWLAAGLLVAALFAGVIDWYSPSGPQQGSVEARSFAAEPVPGAKADKLFWIVQVSDIHISKFLDPKRVSDFERFCVETIPVIQPALVLVTGDVTDGKTKDQLGSDQIEVEWQTYQTILKRSKVMEKTKWIDIKGNHDTFNVPNLESVNNYYRKYSAWKKDGSFHYMHRTPFGKYSFICVDATLSPGLKKPYNFFGILNANKMEELSSLAAGSRDSNHSIWFGHYPTSSIISSSPGIRMAMRSATAYLCGHFHTLGGLMPALHTRHQHGTLELELGDWKYNRKYRILAFDHDLFSFADLRFEEWPVVLITNPKSFLYSSSAHEPLQRILHSTHIRILAFSPSPIKFVKVNIDGVHFGNASKASGPLYVLKWVPQDYSQGFHEISVTVQDASGKSTTQFHKFAMDENLSLKFGFLESWLLLTDHHIWVQVVFALMVIAQIVLLIIFRYRGKPTLKRPLSMAAHTTLSLHILSKTNFFYYWFILLSVYTALGPWFIGAMIDGHLGACFSFGVVLDGHFFEGSITFLVGIMQVVFFNLPLMAYTCWCLSLRCQGHCFGSHLYNIKWYRTVPIHLLMALLFFWQVHSCYFLLQAYGIIAFFLSPLRTWIVLLTLFLSHRTWTLQSSIFRIFIEEMKNYKSSE</sequence>
<dbReference type="InterPro" id="IPR056230">
    <property type="entry name" value="TMEM62_C"/>
</dbReference>
<dbReference type="RefSeq" id="XP_044291712.1">
    <property type="nucleotide sequence ID" value="XM_044435777.1"/>
</dbReference>
<gene>
    <name evidence="6" type="primary">TMEM62</name>
</gene>
<dbReference type="InterPro" id="IPR004843">
    <property type="entry name" value="Calcineurin-like_PHP"/>
</dbReference>
<name>A0A8D2IXJ7_VARKO</name>
<dbReference type="Gene3D" id="3.60.21.10">
    <property type="match status" value="1"/>
</dbReference>
<feature type="transmembrane region" description="Helical" evidence="1">
    <location>
        <begin position="563"/>
        <end position="582"/>
    </location>
</feature>
<keyword evidence="2" id="KW-0732">Signal</keyword>
<dbReference type="AlphaFoldDB" id="A0A8D2IXJ7"/>
<keyword evidence="1" id="KW-0472">Membrane</keyword>
<dbReference type="InterPro" id="IPR029052">
    <property type="entry name" value="Metallo-depent_PP-like"/>
</dbReference>
<dbReference type="Pfam" id="PF24394">
    <property type="entry name" value="TMEM62_C"/>
    <property type="match status" value="1"/>
</dbReference>
<dbReference type="InterPro" id="IPR056229">
    <property type="entry name" value="Ig_TMM62"/>
</dbReference>
<dbReference type="CTD" id="80021"/>
<evidence type="ECO:0000259" key="5">
    <source>
        <dbReference type="Pfam" id="PF24394"/>
    </source>
</evidence>
<dbReference type="Ensembl" id="ENSVKKT00000003884.1">
    <property type="protein sequence ID" value="ENSVKKP00000003778.1"/>
    <property type="gene ID" value="ENSVKKG00000002866.1"/>
</dbReference>
<evidence type="ECO:0000313" key="7">
    <source>
        <dbReference type="Proteomes" id="UP000694545"/>
    </source>
</evidence>
<dbReference type="CDD" id="cd07401">
    <property type="entry name" value="MPP_TMEM62_N"/>
    <property type="match status" value="1"/>
</dbReference>
<dbReference type="OMA" id="VEWQTYH"/>
<dbReference type="PANTHER" id="PTHR14795:SF0">
    <property type="entry name" value="TRANSMEMBRANE PROTEIN 62"/>
    <property type="match status" value="1"/>
</dbReference>
<feature type="domain" description="Calcineurin-like phosphoesterase" evidence="3">
    <location>
        <begin position="51"/>
        <end position="254"/>
    </location>
</feature>